<proteinExistence type="predicted"/>
<gene>
    <name evidence="2" type="ORF">E2R62_21725</name>
</gene>
<name>A0A482PK95_CITRO</name>
<dbReference type="RefSeq" id="WP_000624946.1">
    <property type="nucleotide sequence ID" value="NZ_CAJTBI010000003.1"/>
</dbReference>
<feature type="transmembrane region" description="Helical" evidence="1">
    <location>
        <begin position="134"/>
        <end position="152"/>
    </location>
</feature>
<evidence type="ECO:0008006" key="3">
    <source>
        <dbReference type="Google" id="ProtNLM"/>
    </source>
</evidence>
<dbReference type="EMBL" id="CP038008">
    <property type="protein sequence ID" value="QBY31171.1"/>
    <property type="molecule type" value="Genomic_DNA"/>
</dbReference>
<dbReference type="OMA" id="CHDAFED"/>
<evidence type="ECO:0000256" key="1">
    <source>
        <dbReference type="SAM" id="Phobius"/>
    </source>
</evidence>
<keyword evidence="1" id="KW-0812">Transmembrane</keyword>
<organism evidence="2">
    <name type="scientific">Citrobacter rodentium</name>
    <dbReference type="NCBI Taxonomy" id="67825"/>
    <lineage>
        <taxon>Bacteria</taxon>
        <taxon>Pseudomonadati</taxon>
        <taxon>Pseudomonadota</taxon>
        <taxon>Gammaproteobacteria</taxon>
        <taxon>Enterobacterales</taxon>
        <taxon>Enterobacteriaceae</taxon>
        <taxon>Citrobacter</taxon>
    </lineage>
</organism>
<protein>
    <recommendedName>
        <fullName evidence="3">DUF998 domain-containing protein</fullName>
    </recommendedName>
</protein>
<keyword evidence="1" id="KW-0472">Membrane</keyword>
<dbReference type="AlphaFoldDB" id="A0A482PK95"/>
<feature type="transmembrane region" description="Helical" evidence="1">
    <location>
        <begin position="84"/>
        <end position="102"/>
    </location>
</feature>
<feature type="transmembrane region" description="Helical" evidence="1">
    <location>
        <begin position="12"/>
        <end position="34"/>
    </location>
</feature>
<evidence type="ECO:0000313" key="2">
    <source>
        <dbReference type="EMBL" id="QBY31171.1"/>
    </source>
</evidence>
<reference evidence="2" key="1">
    <citation type="submission" date="2019-03" db="EMBL/GenBank/DDBJ databases">
        <title>Complete genome sequence of enteropathogenic Citrobacter rodentium strain DBS100.</title>
        <authorList>
            <person name="Popov G."/>
            <person name="Fiebig A."/>
            <person name="Shideler S."/>
            <person name="Coombes B."/>
            <person name="Savchenko A."/>
        </authorList>
    </citation>
    <scope>NUCLEOTIDE SEQUENCE</scope>
    <source>
        <strain evidence="2">DBS100</strain>
    </source>
</reference>
<feature type="transmembrane region" description="Helical" evidence="1">
    <location>
        <begin position="56"/>
        <end position="77"/>
    </location>
</feature>
<accession>A0A482PK95</accession>
<keyword evidence="1" id="KW-1133">Transmembrane helix</keyword>
<sequence length="153" mass="17632">MISNDVILNVSSLMMLFFLFAWGGCFFIFVYRVLGGPKVGRDSLLYFDFIFFKNNALANISLSFLVLGYISAAFVEYRRGGDSLMLLANLMGGGAFLFFGIYGKCFCHDAFEDKKPFFFINIFLKKVDFQFGSVFLWLSRLLYIAWLILLIFR</sequence>